<feature type="domain" description="Methyltransferase type 11" evidence="1">
    <location>
        <begin position="49"/>
        <end position="144"/>
    </location>
</feature>
<keyword evidence="2" id="KW-0489">Methyltransferase</keyword>
<evidence type="ECO:0000259" key="1">
    <source>
        <dbReference type="Pfam" id="PF08241"/>
    </source>
</evidence>
<dbReference type="PANTHER" id="PTHR42912:SF93">
    <property type="entry name" value="N6-ADENOSINE-METHYLTRANSFERASE TMT1A"/>
    <property type="match status" value="1"/>
</dbReference>
<dbReference type="InterPro" id="IPR013216">
    <property type="entry name" value="Methyltransf_11"/>
</dbReference>
<dbReference type="CDD" id="cd02440">
    <property type="entry name" value="AdoMet_MTases"/>
    <property type="match status" value="1"/>
</dbReference>
<keyword evidence="2" id="KW-0808">Transferase</keyword>
<dbReference type="Pfam" id="PF08241">
    <property type="entry name" value="Methyltransf_11"/>
    <property type="match status" value="1"/>
</dbReference>
<protein>
    <submittedName>
        <fullName evidence="2">Methyltransferase family protein</fullName>
    </submittedName>
</protein>
<dbReference type="InterPro" id="IPR050508">
    <property type="entry name" value="Methyltransf_Superfamily"/>
</dbReference>
<evidence type="ECO:0000313" key="2">
    <source>
        <dbReference type="EMBL" id="TWF96317.1"/>
    </source>
</evidence>
<accession>A0A561UAD7</accession>
<gene>
    <name evidence="2" type="ORF">FHX73_1181</name>
</gene>
<dbReference type="EMBL" id="VIWT01000001">
    <property type="protein sequence ID" value="TWF96317.1"/>
    <property type="molecule type" value="Genomic_DNA"/>
</dbReference>
<dbReference type="AlphaFoldDB" id="A0A561UAD7"/>
<name>A0A561UAD7_9ACTN</name>
<dbReference type="SUPFAM" id="SSF53335">
    <property type="entry name" value="S-adenosyl-L-methionine-dependent methyltransferases"/>
    <property type="match status" value="1"/>
</dbReference>
<dbReference type="Gene3D" id="3.40.50.150">
    <property type="entry name" value="Vaccinia Virus protein VP39"/>
    <property type="match status" value="1"/>
</dbReference>
<dbReference type="InterPro" id="IPR029063">
    <property type="entry name" value="SAM-dependent_MTases_sf"/>
</dbReference>
<reference evidence="2 3" key="1">
    <citation type="submission" date="2019-06" db="EMBL/GenBank/DDBJ databases">
        <title>Sequencing the genomes of 1000 actinobacteria strains.</title>
        <authorList>
            <person name="Klenk H.-P."/>
        </authorList>
    </citation>
    <scope>NUCLEOTIDE SEQUENCE [LARGE SCALE GENOMIC DNA]</scope>
    <source>
        <strain evidence="2 3">DSM 44826</strain>
    </source>
</reference>
<keyword evidence="3" id="KW-1185">Reference proteome</keyword>
<organism evidence="2 3">
    <name type="scientific">Kitasatospora viridis</name>
    <dbReference type="NCBI Taxonomy" id="281105"/>
    <lineage>
        <taxon>Bacteria</taxon>
        <taxon>Bacillati</taxon>
        <taxon>Actinomycetota</taxon>
        <taxon>Actinomycetes</taxon>
        <taxon>Kitasatosporales</taxon>
        <taxon>Streptomycetaceae</taxon>
        <taxon>Kitasatospora</taxon>
    </lineage>
</organism>
<sequence length="259" mass="27956">MTIAHQDPRLAGAYERGNAMPAASLAAWTELIADRLGRAERPGESGWLLEVGCGTGVFCAALAELLPGVRVTGVDPSEAMLAEAARHHAHPRVEYLHGLADALPLPDGSCDGALISRVVHHIPDRPAAARELARVLRPGGRVLIRTTVRERLDSPVYTYWPQLLDTDRRRFCAEQELLADFAGAGFVPDGWESFAQPIAGSLAELRERYALRAESKLAALGEAEFAAGLERLAAAAEGEGEGRPVLERYDVLVLRRGGR</sequence>
<proteinExistence type="predicted"/>
<dbReference type="Proteomes" id="UP000317940">
    <property type="component" value="Unassembled WGS sequence"/>
</dbReference>
<dbReference type="PANTHER" id="PTHR42912">
    <property type="entry name" value="METHYLTRANSFERASE"/>
    <property type="match status" value="1"/>
</dbReference>
<dbReference type="OrthoDB" id="9805171at2"/>
<evidence type="ECO:0000313" key="3">
    <source>
        <dbReference type="Proteomes" id="UP000317940"/>
    </source>
</evidence>
<comment type="caution">
    <text evidence="2">The sequence shown here is derived from an EMBL/GenBank/DDBJ whole genome shotgun (WGS) entry which is preliminary data.</text>
</comment>
<dbReference type="GO" id="GO:0032259">
    <property type="term" value="P:methylation"/>
    <property type="evidence" value="ECO:0007669"/>
    <property type="project" value="UniProtKB-KW"/>
</dbReference>
<dbReference type="GO" id="GO:0008757">
    <property type="term" value="F:S-adenosylmethionine-dependent methyltransferase activity"/>
    <property type="evidence" value="ECO:0007669"/>
    <property type="project" value="InterPro"/>
</dbReference>
<dbReference type="RefSeq" id="WP_145902693.1">
    <property type="nucleotide sequence ID" value="NZ_BAAAMZ010000020.1"/>
</dbReference>